<proteinExistence type="predicted"/>
<evidence type="ECO:0000313" key="2">
    <source>
        <dbReference type="Proteomes" id="UP001055879"/>
    </source>
</evidence>
<dbReference type="EMBL" id="CM042058">
    <property type="protein sequence ID" value="KAI3684294.1"/>
    <property type="molecule type" value="Genomic_DNA"/>
</dbReference>
<reference evidence="2" key="1">
    <citation type="journal article" date="2022" name="Mol. Ecol. Resour.">
        <title>The genomes of chicory, endive, great burdock and yacon provide insights into Asteraceae palaeo-polyploidization history and plant inulin production.</title>
        <authorList>
            <person name="Fan W."/>
            <person name="Wang S."/>
            <person name="Wang H."/>
            <person name="Wang A."/>
            <person name="Jiang F."/>
            <person name="Liu H."/>
            <person name="Zhao H."/>
            <person name="Xu D."/>
            <person name="Zhang Y."/>
        </authorList>
    </citation>
    <scope>NUCLEOTIDE SEQUENCE [LARGE SCALE GENOMIC DNA]</scope>
    <source>
        <strain evidence="2">cv. Niubang</strain>
    </source>
</reference>
<reference evidence="1 2" key="2">
    <citation type="journal article" date="2022" name="Mol. Ecol. Resour.">
        <title>The genomes of chicory, endive, great burdock and yacon provide insights into Asteraceae paleo-polyploidization history and plant inulin production.</title>
        <authorList>
            <person name="Fan W."/>
            <person name="Wang S."/>
            <person name="Wang H."/>
            <person name="Wang A."/>
            <person name="Jiang F."/>
            <person name="Liu H."/>
            <person name="Zhao H."/>
            <person name="Xu D."/>
            <person name="Zhang Y."/>
        </authorList>
    </citation>
    <scope>NUCLEOTIDE SEQUENCE [LARGE SCALE GENOMIC DNA]</scope>
    <source>
        <strain evidence="2">cv. Niubang</strain>
    </source>
</reference>
<comment type="caution">
    <text evidence="1">The sequence shown here is derived from an EMBL/GenBank/DDBJ whole genome shotgun (WGS) entry which is preliminary data.</text>
</comment>
<keyword evidence="2" id="KW-1185">Reference proteome</keyword>
<sequence>MALGFYTNNWYSDHDTGYTSLFQPPSPELPPELFAFNEPSTLHHNCINQLFDPNYTNNNNNLDYFPTYNSNVLPPTTTTTGDIFTPSPEFHQVSTFSYKDPYLHHLPYSTTTFDHQQQQQHFPHFFMMEYPMQAAEPPASQLPEIYQGGGGSLKSLERPWLCSWYDGGRGNSKDDEVEVIGKGNAGGGGGVVRLSAQSMAARVRRRKISEKTQELGKLIPGGNKMNTAEMFQAAFKYIKFLQAQVGVLKLMDSIPEGEQEMDNGELMEALVTCTSMQEKLYTAEKCIVSKHFAETLAIN</sequence>
<gene>
    <name evidence="1" type="ORF">L6452_33515</name>
</gene>
<organism evidence="1 2">
    <name type="scientific">Arctium lappa</name>
    <name type="common">Greater burdock</name>
    <name type="synonym">Lappa major</name>
    <dbReference type="NCBI Taxonomy" id="4217"/>
    <lineage>
        <taxon>Eukaryota</taxon>
        <taxon>Viridiplantae</taxon>
        <taxon>Streptophyta</taxon>
        <taxon>Embryophyta</taxon>
        <taxon>Tracheophyta</taxon>
        <taxon>Spermatophyta</taxon>
        <taxon>Magnoliopsida</taxon>
        <taxon>eudicotyledons</taxon>
        <taxon>Gunneridae</taxon>
        <taxon>Pentapetalae</taxon>
        <taxon>asterids</taxon>
        <taxon>campanulids</taxon>
        <taxon>Asterales</taxon>
        <taxon>Asteraceae</taxon>
        <taxon>Carduoideae</taxon>
        <taxon>Cardueae</taxon>
        <taxon>Arctiinae</taxon>
        <taxon>Arctium</taxon>
    </lineage>
</organism>
<protein>
    <submittedName>
        <fullName evidence="1">Uncharacterized protein</fullName>
    </submittedName>
</protein>
<dbReference type="Proteomes" id="UP001055879">
    <property type="component" value="Linkage Group LG12"/>
</dbReference>
<evidence type="ECO:0000313" key="1">
    <source>
        <dbReference type="EMBL" id="KAI3684294.1"/>
    </source>
</evidence>
<accession>A0ACB8YH61</accession>
<name>A0ACB8YH61_ARCLA</name>